<gene>
    <name evidence="1" type="ORF">SIL82_10590</name>
</gene>
<protein>
    <submittedName>
        <fullName evidence="1">Uncharacterized protein</fullName>
    </submittedName>
</protein>
<dbReference type="RefSeq" id="WP_010402980.1">
    <property type="nucleotide sequence ID" value="NZ_JAWXXV010000001.1"/>
</dbReference>
<comment type="caution">
    <text evidence="1">The sequence shown here is derived from an EMBL/GenBank/DDBJ whole genome shotgun (WGS) entry which is preliminary data.</text>
</comment>
<proteinExistence type="predicted"/>
<accession>A0ABU4PKL6</accession>
<name>A0ABU4PKL6_9SPHN</name>
<organism evidence="1 2">
    <name type="scientific">Sphingomonas echinoides</name>
    <dbReference type="NCBI Taxonomy" id="59803"/>
    <lineage>
        <taxon>Bacteria</taxon>
        <taxon>Pseudomonadati</taxon>
        <taxon>Pseudomonadota</taxon>
        <taxon>Alphaproteobacteria</taxon>
        <taxon>Sphingomonadales</taxon>
        <taxon>Sphingomonadaceae</taxon>
        <taxon>Sphingomonas</taxon>
    </lineage>
</organism>
<sequence length="69" mass="7940">MRKMKSEVLRRSLRLGGPRAWQLYKAAYALRCAADEVSDEGIGETVLAQQLLEQAGRLDQRRRRLIRKG</sequence>
<reference evidence="1 2" key="1">
    <citation type="submission" date="2023-11" db="EMBL/GenBank/DDBJ databases">
        <title>MicrobeMod: A computational toolkit for identifying prokaryotic methylation and restriction-modification with nanopore sequencing.</title>
        <authorList>
            <person name="Crits-Christoph A."/>
            <person name="Kang S.C."/>
            <person name="Lee H."/>
            <person name="Ostrov N."/>
        </authorList>
    </citation>
    <scope>NUCLEOTIDE SEQUENCE [LARGE SCALE GENOMIC DNA]</scope>
    <source>
        <strain evidence="1 2">ATCC 14820</strain>
    </source>
</reference>
<dbReference type="Proteomes" id="UP001279660">
    <property type="component" value="Unassembled WGS sequence"/>
</dbReference>
<dbReference type="EMBL" id="JAWXXV010000001">
    <property type="protein sequence ID" value="MDX5984711.1"/>
    <property type="molecule type" value="Genomic_DNA"/>
</dbReference>
<evidence type="ECO:0000313" key="1">
    <source>
        <dbReference type="EMBL" id="MDX5984711.1"/>
    </source>
</evidence>
<evidence type="ECO:0000313" key="2">
    <source>
        <dbReference type="Proteomes" id="UP001279660"/>
    </source>
</evidence>
<keyword evidence="2" id="KW-1185">Reference proteome</keyword>